<keyword evidence="3" id="KW-0560">Oxidoreductase</keyword>
<dbReference type="PROSITE" id="PS51354">
    <property type="entry name" value="GLUTAREDOXIN_2"/>
    <property type="match status" value="1"/>
</dbReference>
<evidence type="ECO:0000259" key="6">
    <source>
        <dbReference type="PROSITE" id="PS50405"/>
    </source>
</evidence>
<dbReference type="PANTHER" id="PTHR43968:SF6">
    <property type="entry name" value="GLUTATHIONE S-TRANSFERASE OMEGA"/>
    <property type="match status" value="1"/>
</dbReference>
<keyword evidence="2" id="KW-0808">Transferase</keyword>
<dbReference type="GO" id="GO:0045174">
    <property type="term" value="F:glutathione dehydrogenase (ascorbate) activity"/>
    <property type="evidence" value="ECO:0007669"/>
    <property type="project" value="UniProtKB-ARBA"/>
</dbReference>
<protein>
    <recommendedName>
        <fullName evidence="1">glutathione transferase</fullName>
        <ecNumber evidence="1">2.5.1.18</ecNumber>
    </recommendedName>
</protein>
<dbReference type="GO" id="GO:0005737">
    <property type="term" value="C:cytoplasm"/>
    <property type="evidence" value="ECO:0007669"/>
    <property type="project" value="InterPro"/>
</dbReference>
<dbReference type="InterPro" id="IPR004045">
    <property type="entry name" value="Glutathione_S-Trfase_N"/>
</dbReference>
<dbReference type="InterPro" id="IPR036282">
    <property type="entry name" value="Glutathione-S-Trfase_C_sf"/>
</dbReference>
<dbReference type="PRINTS" id="PR01625">
    <property type="entry name" value="GSTRNSFRASEO"/>
</dbReference>
<dbReference type="EMBL" id="JTDI01000005">
    <property type="protein sequence ID" value="KHK90298.1"/>
    <property type="molecule type" value="Genomic_DNA"/>
</dbReference>
<comment type="caution">
    <text evidence="7">The sequence shown here is derived from an EMBL/GenBank/DDBJ whole genome shotgun (WGS) entry which is preliminary data.</text>
</comment>
<dbReference type="SFLD" id="SFLDG00358">
    <property type="entry name" value="Main_(cytGST)"/>
    <property type="match status" value="1"/>
</dbReference>
<dbReference type="InterPro" id="IPR036249">
    <property type="entry name" value="Thioredoxin-like_sf"/>
</dbReference>
<dbReference type="Gene3D" id="3.40.30.10">
    <property type="entry name" value="Glutaredoxin"/>
    <property type="match status" value="1"/>
</dbReference>
<dbReference type="InterPro" id="IPR010987">
    <property type="entry name" value="Glutathione-S-Trfase_C-like"/>
</dbReference>
<dbReference type="GO" id="GO:0004364">
    <property type="term" value="F:glutathione transferase activity"/>
    <property type="evidence" value="ECO:0007669"/>
    <property type="project" value="UniProtKB-EC"/>
</dbReference>
<dbReference type="SFLD" id="SFLDS00019">
    <property type="entry name" value="Glutathione_Transferase_(cytos"/>
    <property type="match status" value="1"/>
</dbReference>
<dbReference type="OrthoDB" id="5293590at2"/>
<dbReference type="Gene3D" id="1.20.1050.10">
    <property type="match status" value="1"/>
</dbReference>
<proteinExistence type="predicted"/>
<dbReference type="AlphaFoldDB" id="A0A0B1ZM73"/>
<dbReference type="EC" id="2.5.1.18" evidence="1"/>
<evidence type="ECO:0000256" key="1">
    <source>
        <dbReference type="ARBA" id="ARBA00012452"/>
    </source>
</evidence>
<dbReference type="PANTHER" id="PTHR43968">
    <property type="match status" value="1"/>
</dbReference>
<gene>
    <name evidence="7" type="ORF">LK12_16900</name>
</gene>
<evidence type="ECO:0000313" key="8">
    <source>
        <dbReference type="Proteomes" id="UP000031057"/>
    </source>
</evidence>
<reference evidence="7 8" key="1">
    <citation type="submission" date="2014-10" db="EMBL/GenBank/DDBJ databases">
        <title>Genome sequence of Novosphingobium malaysiense MUSC 273(T).</title>
        <authorList>
            <person name="Lee L.-H."/>
        </authorList>
    </citation>
    <scope>NUCLEOTIDE SEQUENCE [LARGE SCALE GENOMIC DNA]</scope>
    <source>
        <strain evidence="7 8">MUSC 273</strain>
    </source>
</reference>
<evidence type="ECO:0000259" key="5">
    <source>
        <dbReference type="PROSITE" id="PS50404"/>
    </source>
</evidence>
<keyword evidence="8" id="KW-1185">Reference proteome</keyword>
<dbReference type="InterPro" id="IPR005442">
    <property type="entry name" value="GST_omega"/>
</dbReference>
<name>A0A0B1ZM73_9SPHN</name>
<evidence type="ECO:0000256" key="4">
    <source>
        <dbReference type="ARBA" id="ARBA00047960"/>
    </source>
</evidence>
<organism evidence="7 8">
    <name type="scientific">Novosphingobium malaysiense</name>
    <dbReference type="NCBI Taxonomy" id="1348853"/>
    <lineage>
        <taxon>Bacteria</taxon>
        <taxon>Pseudomonadati</taxon>
        <taxon>Pseudomonadota</taxon>
        <taxon>Alphaproteobacteria</taxon>
        <taxon>Sphingomonadales</taxon>
        <taxon>Sphingomonadaceae</taxon>
        <taxon>Novosphingobium</taxon>
    </lineage>
</organism>
<sequence length="226" mass="25261">MPELTLYSKQSCPYVQRAMIALGEKDAVYRIVYVDTAEKPDWFMQISPSGKVPVLKISQTGKPDASIFESSVILEYIEEGLPGPKLHPDDPVERAQARSWMEFGSAMLPELYSIWIARAEDDFVAARDKVAAKFAYLAKSLGVGPYFHGNRFGCVDVIFAPLFNRLEVFESLAAIDLLRPYPKVMAWSAALADRASVRQSMPKNHAETLLNALNLTEGYAMQRLLP</sequence>
<dbReference type="PROSITE" id="PS50405">
    <property type="entry name" value="GST_CTER"/>
    <property type="match status" value="1"/>
</dbReference>
<dbReference type="STRING" id="1348853.LK12_16900"/>
<evidence type="ECO:0000313" key="7">
    <source>
        <dbReference type="EMBL" id="KHK90298.1"/>
    </source>
</evidence>
<dbReference type="RefSeq" id="WP_039286493.1">
    <property type="nucleotide sequence ID" value="NZ_JTDI01000005.1"/>
</dbReference>
<comment type="catalytic activity">
    <reaction evidence="4">
        <text>RX + glutathione = an S-substituted glutathione + a halide anion + H(+)</text>
        <dbReference type="Rhea" id="RHEA:16437"/>
        <dbReference type="ChEBI" id="CHEBI:15378"/>
        <dbReference type="ChEBI" id="CHEBI:16042"/>
        <dbReference type="ChEBI" id="CHEBI:17792"/>
        <dbReference type="ChEBI" id="CHEBI:57925"/>
        <dbReference type="ChEBI" id="CHEBI:90779"/>
        <dbReference type="EC" id="2.5.1.18"/>
    </reaction>
</comment>
<dbReference type="PROSITE" id="PS50404">
    <property type="entry name" value="GST_NTER"/>
    <property type="match status" value="1"/>
</dbReference>
<dbReference type="Pfam" id="PF13410">
    <property type="entry name" value="GST_C_2"/>
    <property type="match status" value="1"/>
</dbReference>
<evidence type="ECO:0000256" key="3">
    <source>
        <dbReference type="ARBA" id="ARBA00023002"/>
    </source>
</evidence>
<dbReference type="Pfam" id="PF13417">
    <property type="entry name" value="GST_N_3"/>
    <property type="match status" value="1"/>
</dbReference>
<dbReference type="Proteomes" id="UP000031057">
    <property type="component" value="Unassembled WGS sequence"/>
</dbReference>
<dbReference type="InterPro" id="IPR050983">
    <property type="entry name" value="GST_Omega/HSP26"/>
</dbReference>
<dbReference type="SUPFAM" id="SSF52833">
    <property type="entry name" value="Thioredoxin-like"/>
    <property type="match status" value="1"/>
</dbReference>
<dbReference type="InterPro" id="IPR045073">
    <property type="entry name" value="Omega/Tau-like"/>
</dbReference>
<dbReference type="SFLD" id="SFLDG01152">
    <property type="entry name" value="Main.3:_Omega-_and_Tau-like"/>
    <property type="match status" value="1"/>
</dbReference>
<accession>A0A0B1ZM73</accession>
<feature type="domain" description="GST C-terminal" evidence="6">
    <location>
        <begin position="90"/>
        <end position="210"/>
    </location>
</feature>
<dbReference type="CDD" id="cd00570">
    <property type="entry name" value="GST_N_family"/>
    <property type="match status" value="1"/>
</dbReference>
<dbReference type="SUPFAM" id="SSF47616">
    <property type="entry name" value="GST C-terminal domain-like"/>
    <property type="match status" value="1"/>
</dbReference>
<feature type="domain" description="GST N-terminal" evidence="5">
    <location>
        <begin position="2"/>
        <end position="85"/>
    </location>
</feature>
<dbReference type="InterPro" id="IPR040079">
    <property type="entry name" value="Glutathione_S-Trfase"/>
</dbReference>
<evidence type="ECO:0000256" key="2">
    <source>
        <dbReference type="ARBA" id="ARBA00022679"/>
    </source>
</evidence>